<dbReference type="AlphaFoldDB" id="A0A9P8RTJ2"/>
<accession>A0A9P8RTJ2</accession>
<reference evidence="8" key="1">
    <citation type="submission" date="2021-03" db="EMBL/GenBank/DDBJ databases">
        <title>Comparative genomics and phylogenomic investigation of the class Geoglossomycetes provide insights into ecological specialization and systematics.</title>
        <authorList>
            <person name="Melie T."/>
            <person name="Pirro S."/>
            <person name="Miller A.N."/>
            <person name="Quandt A."/>
        </authorList>
    </citation>
    <scope>NUCLEOTIDE SEQUENCE</scope>
    <source>
        <strain evidence="8">CAQ_001_2017</strain>
    </source>
</reference>
<keyword evidence="9" id="KW-1185">Reference proteome</keyword>
<dbReference type="PROSITE" id="PS50237">
    <property type="entry name" value="HECT"/>
    <property type="match status" value="1"/>
</dbReference>
<dbReference type="SUPFAM" id="SSF56204">
    <property type="entry name" value="Hect, E3 ligase catalytic domain"/>
    <property type="match status" value="1"/>
</dbReference>
<feature type="region of interest" description="Disordered" evidence="6">
    <location>
        <begin position="1"/>
        <end position="31"/>
    </location>
</feature>
<keyword evidence="3" id="KW-0808">Transferase</keyword>
<comment type="catalytic activity">
    <reaction evidence="1">
        <text>S-ubiquitinyl-[E2 ubiquitin-conjugating enzyme]-L-cysteine + [acceptor protein]-L-lysine = [E2 ubiquitin-conjugating enzyme]-L-cysteine + N(6)-ubiquitinyl-[acceptor protein]-L-lysine.</text>
        <dbReference type="EC" id="2.3.2.26"/>
    </reaction>
</comment>
<feature type="compositionally biased region" description="Basic and acidic residues" evidence="6">
    <location>
        <begin position="200"/>
        <end position="209"/>
    </location>
</feature>
<feature type="region of interest" description="Disordered" evidence="6">
    <location>
        <begin position="258"/>
        <end position="450"/>
    </location>
</feature>
<feature type="domain" description="HECT" evidence="7">
    <location>
        <begin position="1000"/>
        <end position="1045"/>
    </location>
</feature>
<evidence type="ECO:0000259" key="7">
    <source>
        <dbReference type="PROSITE" id="PS50237"/>
    </source>
</evidence>
<keyword evidence="4 5" id="KW-0833">Ubl conjugation pathway</keyword>
<feature type="compositionally biased region" description="Polar residues" evidence="6">
    <location>
        <begin position="289"/>
        <end position="305"/>
    </location>
</feature>
<organism evidence="8 9">
    <name type="scientific">Trichoglossum hirsutum</name>
    <dbReference type="NCBI Taxonomy" id="265104"/>
    <lineage>
        <taxon>Eukaryota</taxon>
        <taxon>Fungi</taxon>
        <taxon>Dikarya</taxon>
        <taxon>Ascomycota</taxon>
        <taxon>Pezizomycotina</taxon>
        <taxon>Geoglossomycetes</taxon>
        <taxon>Geoglossales</taxon>
        <taxon>Geoglossaceae</taxon>
        <taxon>Trichoglossum</taxon>
    </lineage>
</organism>
<feature type="compositionally biased region" description="Basic residues" evidence="6">
    <location>
        <begin position="131"/>
        <end position="143"/>
    </location>
</feature>
<dbReference type="GO" id="GO:0061630">
    <property type="term" value="F:ubiquitin protein ligase activity"/>
    <property type="evidence" value="ECO:0007669"/>
    <property type="project" value="UniProtKB-EC"/>
</dbReference>
<dbReference type="PANTHER" id="PTHR45700">
    <property type="entry name" value="UBIQUITIN-PROTEIN LIGASE E3C"/>
    <property type="match status" value="1"/>
</dbReference>
<evidence type="ECO:0000256" key="2">
    <source>
        <dbReference type="ARBA" id="ARBA00012485"/>
    </source>
</evidence>
<evidence type="ECO:0000256" key="3">
    <source>
        <dbReference type="ARBA" id="ARBA00022679"/>
    </source>
</evidence>
<dbReference type="EC" id="2.3.2.26" evidence="2"/>
<dbReference type="InterPro" id="IPR035983">
    <property type="entry name" value="Hect_E3_ubiquitin_ligase"/>
</dbReference>
<evidence type="ECO:0000313" key="8">
    <source>
        <dbReference type="EMBL" id="KAH0566145.1"/>
    </source>
</evidence>
<dbReference type="GO" id="GO:0000209">
    <property type="term" value="P:protein polyubiquitination"/>
    <property type="evidence" value="ECO:0007669"/>
    <property type="project" value="InterPro"/>
</dbReference>
<feature type="compositionally biased region" description="Low complexity" evidence="6">
    <location>
        <begin position="178"/>
        <end position="190"/>
    </location>
</feature>
<dbReference type="InterPro" id="IPR000569">
    <property type="entry name" value="HECT_dom"/>
</dbReference>
<dbReference type="Proteomes" id="UP000750711">
    <property type="component" value="Unassembled WGS sequence"/>
</dbReference>
<feature type="compositionally biased region" description="Polar residues" evidence="6">
    <location>
        <begin position="316"/>
        <end position="326"/>
    </location>
</feature>
<feature type="region of interest" description="Disordered" evidence="6">
    <location>
        <begin position="125"/>
        <end position="221"/>
    </location>
</feature>
<evidence type="ECO:0000256" key="6">
    <source>
        <dbReference type="SAM" id="MobiDB-lite"/>
    </source>
</evidence>
<protein>
    <recommendedName>
        <fullName evidence="2">HECT-type E3 ubiquitin transferase</fullName>
        <ecNumber evidence="2">2.3.2.26</ecNumber>
    </recommendedName>
</protein>
<gene>
    <name evidence="8" type="ORF">GP486_000448</name>
</gene>
<evidence type="ECO:0000313" key="9">
    <source>
        <dbReference type="Proteomes" id="UP000750711"/>
    </source>
</evidence>
<evidence type="ECO:0000256" key="1">
    <source>
        <dbReference type="ARBA" id="ARBA00000885"/>
    </source>
</evidence>
<comment type="caution">
    <text evidence="8">The sequence shown here is derived from an EMBL/GenBank/DDBJ whole genome shotgun (WGS) entry which is preliminary data.</text>
</comment>
<evidence type="ECO:0000256" key="4">
    <source>
        <dbReference type="ARBA" id="ARBA00022786"/>
    </source>
</evidence>
<dbReference type="PANTHER" id="PTHR45700:SF8">
    <property type="entry name" value="HECT-TYPE E3 UBIQUITIN TRANSFERASE"/>
    <property type="match status" value="1"/>
</dbReference>
<evidence type="ECO:0000256" key="5">
    <source>
        <dbReference type="PROSITE-ProRule" id="PRU00104"/>
    </source>
</evidence>
<proteinExistence type="predicted"/>
<name>A0A9P8RTJ2_9PEZI</name>
<dbReference type="Gene3D" id="3.90.1750.10">
    <property type="entry name" value="Hect, E3 ligase catalytic domains"/>
    <property type="match status" value="1"/>
</dbReference>
<dbReference type="EMBL" id="JAGHQM010000031">
    <property type="protein sequence ID" value="KAH0566145.1"/>
    <property type="molecule type" value="Genomic_DNA"/>
</dbReference>
<sequence length="1045" mass="115969">MNYSVHHPPHLSHETADDMTRSKGRPLGDATDDTLSTLSSRFNLSSLYDSGLAVLPRSAPEVLAKNTIYVRDPDRIISIRETDRQRTFNALVRRLTPVSARTIACYLASQDDAEKALCPHKPVIPADTKNAKAKHGNRVRSGRTGKTETGFSETEETTELGFAPKRDTDPSNARANATESSETKPTPTSPDGTESTDPSSEAKQEKSKTESGFLGMRQTRRDPKSFTQNLFDTFHLRMLEWLPLPKAAHTFAFAPEGREEEFPTKLPSPPRKSDRPATGKSHKMRSAPAPQSKSQDTIASSNVPTTAKPDSDEHSASNQTPLSPTPQADCEHPPTAVNLTTSPRVRRRRSSGHPDMHRQQSPQAIKEKLQPSGFPRQPRLPPPATPYSHSGDMDPLSLPPPISKHHQQAQQGGLVKGYSVAGKKHENHRRNSWNGAKMPQLPQTTPSRISEKDLASKDRNLIETPRDSTVTETKKAPNNGPCFIRPPQSLAHLSCDAIEALAQLVESTDIVPKEERVFTRSFGTIKAAQKAVLKHIDNLNQPGLTIGGIIEDLTRFRQSPHVEAERFAKQSIFYVLSDPNAILESFTDGEPEASDGHHERILVRPHPVDLDEAFRLLMRKNSTLVFNSLWLAIESLFTAPPELIPPSPRIKAAISTSSPYTPSSPIEASLRLPSQKARYFTDPEAAHIVIICLHALVAGLPKATPETWLAIHKLRAEGKVVPDSNLVGANTGPVASMLEAIEVLEDEMALRLVKRLTRAVAARTYFTEVMKTKSRKGKGSRDKRRDRRGVMEIVCDHFARCGDVVGSNSPRMDAEKSSSGWSKGEDPTGWSIPALMLEWIRSALIKEWDGKEEVSRWSIAGGAIGMLSSLYEKRDRLGLLPEIFQAPFISDRLDSLEIPVEWLSSNPNSKVLHLLSNPFLFPQSALVTYLRAINFSNMSRSFEASMTMLRLVTQMAFVDPLPDAGGLLPRLQKAVSHYLVLEVRRDNLLVDALNQLWRKERRELMRPLKVRMGMDEGEEGVDHGGVQQEFFRIAMIEAFSSEYGT</sequence>
<comment type="caution">
    <text evidence="5">Lacks conserved residue(s) required for the propagation of feature annotation.</text>
</comment>
<feature type="compositionally biased region" description="Basic and acidic residues" evidence="6">
    <location>
        <begin position="11"/>
        <end position="21"/>
    </location>
</feature>
<dbReference type="InterPro" id="IPR044611">
    <property type="entry name" value="E3A/B/C-like"/>
</dbReference>